<evidence type="ECO:0000256" key="7">
    <source>
        <dbReference type="ARBA" id="ARBA00047899"/>
    </source>
</evidence>
<dbReference type="GO" id="GO:0005524">
    <property type="term" value="F:ATP binding"/>
    <property type="evidence" value="ECO:0007669"/>
    <property type="project" value="UniProtKB-KW"/>
</dbReference>
<evidence type="ECO:0000256" key="3">
    <source>
        <dbReference type="ARBA" id="ARBA00022679"/>
    </source>
</evidence>
<dbReference type="PANTHER" id="PTHR47634:SF9">
    <property type="entry name" value="PROTEIN KINASE DOMAIN-CONTAINING PROTEIN-RELATED"/>
    <property type="match status" value="1"/>
</dbReference>
<keyword evidence="2" id="KW-0723">Serine/threonine-protein kinase</keyword>
<evidence type="ECO:0000256" key="5">
    <source>
        <dbReference type="ARBA" id="ARBA00022777"/>
    </source>
</evidence>
<keyword evidence="6" id="KW-0067">ATP-binding</keyword>
<evidence type="ECO:0000256" key="9">
    <source>
        <dbReference type="SAM" id="MobiDB-lite"/>
    </source>
</evidence>
<comment type="caution">
    <text evidence="11">The sequence shown here is derived from an EMBL/GenBank/DDBJ whole genome shotgun (WGS) entry which is preliminary data.</text>
</comment>
<evidence type="ECO:0000256" key="2">
    <source>
        <dbReference type="ARBA" id="ARBA00022527"/>
    </source>
</evidence>
<keyword evidence="12" id="KW-1185">Reference proteome</keyword>
<comment type="catalytic activity">
    <reaction evidence="7">
        <text>L-threonyl-[protein] + ATP = O-phospho-L-threonyl-[protein] + ADP + H(+)</text>
        <dbReference type="Rhea" id="RHEA:46608"/>
        <dbReference type="Rhea" id="RHEA-COMP:11060"/>
        <dbReference type="Rhea" id="RHEA-COMP:11605"/>
        <dbReference type="ChEBI" id="CHEBI:15378"/>
        <dbReference type="ChEBI" id="CHEBI:30013"/>
        <dbReference type="ChEBI" id="CHEBI:30616"/>
        <dbReference type="ChEBI" id="CHEBI:61977"/>
        <dbReference type="ChEBI" id="CHEBI:456216"/>
        <dbReference type="EC" id="2.7.11.1"/>
    </reaction>
</comment>
<reference evidence="11" key="2">
    <citation type="journal article" date="2023" name="IMA Fungus">
        <title>Comparative genomic study of the Penicillium genus elucidates a diverse pangenome and 15 lateral gene transfer events.</title>
        <authorList>
            <person name="Petersen C."/>
            <person name="Sorensen T."/>
            <person name="Nielsen M.R."/>
            <person name="Sondergaard T.E."/>
            <person name="Sorensen J.L."/>
            <person name="Fitzpatrick D.A."/>
            <person name="Frisvad J.C."/>
            <person name="Nielsen K.L."/>
        </authorList>
    </citation>
    <scope>NUCLEOTIDE SEQUENCE</scope>
    <source>
        <strain evidence="11">IBT 22155</strain>
    </source>
</reference>
<dbReference type="GO" id="GO:0050684">
    <property type="term" value="P:regulation of mRNA processing"/>
    <property type="evidence" value="ECO:0007669"/>
    <property type="project" value="TreeGrafter"/>
</dbReference>
<accession>A0A9W9GSN3</accession>
<evidence type="ECO:0000259" key="10">
    <source>
        <dbReference type="SMART" id="SM00220"/>
    </source>
</evidence>
<feature type="compositionally biased region" description="Acidic residues" evidence="9">
    <location>
        <begin position="533"/>
        <end position="544"/>
    </location>
</feature>
<feature type="region of interest" description="Disordered" evidence="9">
    <location>
        <begin position="499"/>
        <end position="544"/>
    </location>
</feature>
<sequence length="544" mass="61246">MTRCLNILANPLRFSVSPAQSRHPVPFFQSLPQRPKGQKVDLSPFGRLGSTMAEYHRIEYNWVKGVESLDEYRPGGYHPVMVGDVLQDRYHIVDKLGFGGYSTGWLARDTRLQPYVAVKINTANSLRREAKILKALSAPLSGSSPVHPGRDIHLSNILIKLPSSFDELSIKQLYEKYGEPEAVPVTRCDGEPLPPNAPTKAFLPLFLGKYAEKFSLSDAHVLLSDFGEAFSPATETRLGRDCHTPPAFRAPEAKFESQNPLGYPSDIWSLATAIWEIIGMKAIFSTDFVHEDEIVSQHVDVLGPMPSDWWQNWEGRSRFFDEYGCPTDVTTHLLERNASPDTLLDRLEEIYGDPNLRARAARRLHNIKQRDEQAFAKFLPQLEREFADAGALDWNDEAKRQILLGALNSTMLDALCNRGVPSSFQAVIRRLHEISTDLDMRDLAKRTTPRGNPSSRPEDQALIGKRAKWVTSGELEARKREGRCLRRGRDGSWINRCPLAAAKRPTDATRPRVTTATTSKERTQVRTATVEDVSSEDEEESENE</sequence>
<keyword evidence="3" id="KW-0808">Transferase</keyword>
<evidence type="ECO:0000256" key="1">
    <source>
        <dbReference type="ARBA" id="ARBA00012513"/>
    </source>
</evidence>
<dbReference type="SMART" id="SM00220">
    <property type="entry name" value="S_TKc"/>
    <property type="match status" value="1"/>
</dbReference>
<keyword evidence="4" id="KW-0547">Nucleotide-binding</keyword>
<dbReference type="PANTHER" id="PTHR47634">
    <property type="entry name" value="PROTEIN KINASE DOMAIN-CONTAINING PROTEIN-RELATED"/>
    <property type="match status" value="1"/>
</dbReference>
<gene>
    <name evidence="11" type="ORF">N7515_005398</name>
</gene>
<dbReference type="GO" id="GO:0000245">
    <property type="term" value="P:spliceosomal complex assembly"/>
    <property type="evidence" value="ECO:0007669"/>
    <property type="project" value="TreeGrafter"/>
</dbReference>
<dbReference type="EC" id="2.7.11.1" evidence="1"/>
<dbReference type="RefSeq" id="XP_056519738.1">
    <property type="nucleotide sequence ID" value="XM_056666142.1"/>
</dbReference>
<evidence type="ECO:0000256" key="6">
    <source>
        <dbReference type="ARBA" id="ARBA00022840"/>
    </source>
</evidence>
<dbReference type="InterPro" id="IPR000719">
    <property type="entry name" value="Prot_kinase_dom"/>
</dbReference>
<name>A0A9W9GSN3_9EURO</name>
<dbReference type="OrthoDB" id="5979581at2759"/>
<dbReference type="GO" id="GO:0004674">
    <property type="term" value="F:protein serine/threonine kinase activity"/>
    <property type="evidence" value="ECO:0007669"/>
    <property type="project" value="UniProtKB-KW"/>
</dbReference>
<keyword evidence="5" id="KW-0418">Kinase</keyword>
<dbReference type="Gene3D" id="1.10.510.10">
    <property type="entry name" value="Transferase(Phosphotransferase) domain 1"/>
    <property type="match status" value="1"/>
</dbReference>
<feature type="domain" description="Protein kinase" evidence="10">
    <location>
        <begin position="90"/>
        <end position="376"/>
    </location>
</feature>
<dbReference type="Proteomes" id="UP001149079">
    <property type="component" value="Unassembled WGS sequence"/>
</dbReference>
<proteinExistence type="predicted"/>
<comment type="catalytic activity">
    <reaction evidence="8">
        <text>L-seryl-[protein] + ATP = O-phospho-L-seryl-[protein] + ADP + H(+)</text>
        <dbReference type="Rhea" id="RHEA:17989"/>
        <dbReference type="Rhea" id="RHEA-COMP:9863"/>
        <dbReference type="Rhea" id="RHEA-COMP:11604"/>
        <dbReference type="ChEBI" id="CHEBI:15378"/>
        <dbReference type="ChEBI" id="CHEBI:29999"/>
        <dbReference type="ChEBI" id="CHEBI:30616"/>
        <dbReference type="ChEBI" id="CHEBI:83421"/>
        <dbReference type="ChEBI" id="CHEBI:456216"/>
        <dbReference type="EC" id="2.7.11.1"/>
    </reaction>
</comment>
<evidence type="ECO:0000313" key="12">
    <source>
        <dbReference type="Proteomes" id="UP001149079"/>
    </source>
</evidence>
<reference evidence="11" key="1">
    <citation type="submission" date="2022-11" db="EMBL/GenBank/DDBJ databases">
        <authorList>
            <person name="Petersen C."/>
        </authorList>
    </citation>
    <scope>NUCLEOTIDE SEQUENCE</scope>
    <source>
        <strain evidence="11">IBT 22155</strain>
    </source>
</reference>
<dbReference type="AlphaFoldDB" id="A0A9W9GSN3"/>
<evidence type="ECO:0000313" key="11">
    <source>
        <dbReference type="EMBL" id="KAJ5129359.1"/>
    </source>
</evidence>
<dbReference type="Gene3D" id="3.30.200.20">
    <property type="entry name" value="Phosphorylase Kinase, domain 1"/>
    <property type="match status" value="1"/>
</dbReference>
<dbReference type="GeneID" id="81405312"/>
<dbReference type="EMBL" id="JAPQKL010000005">
    <property type="protein sequence ID" value="KAJ5129359.1"/>
    <property type="molecule type" value="Genomic_DNA"/>
</dbReference>
<evidence type="ECO:0000256" key="8">
    <source>
        <dbReference type="ARBA" id="ARBA00048679"/>
    </source>
</evidence>
<feature type="region of interest" description="Disordered" evidence="9">
    <location>
        <begin position="440"/>
        <end position="465"/>
    </location>
</feature>
<dbReference type="InterPro" id="IPR011009">
    <property type="entry name" value="Kinase-like_dom_sf"/>
</dbReference>
<evidence type="ECO:0000256" key="4">
    <source>
        <dbReference type="ARBA" id="ARBA00022741"/>
    </source>
</evidence>
<organism evidence="11 12">
    <name type="scientific">Penicillium bovifimosum</name>
    <dbReference type="NCBI Taxonomy" id="126998"/>
    <lineage>
        <taxon>Eukaryota</taxon>
        <taxon>Fungi</taxon>
        <taxon>Dikarya</taxon>
        <taxon>Ascomycota</taxon>
        <taxon>Pezizomycotina</taxon>
        <taxon>Eurotiomycetes</taxon>
        <taxon>Eurotiomycetidae</taxon>
        <taxon>Eurotiales</taxon>
        <taxon>Aspergillaceae</taxon>
        <taxon>Penicillium</taxon>
    </lineage>
</organism>
<dbReference type="SUPFAM" id="SSF56112">
    <property type="entry name" value="Protein kinase-like (PK-like)"/>
    <property type="match status" value="1"/>
</dbReference>
<protein>
    <recommendedName>
        <fullName evidence="1">non-specific serine/threonine protein kinase</fullName>
        <ecNumber evidence="1">2.7.11.1</ecNumber>
    </recommendedName>
</protein>
<dbReference type="InterPro" id="IPR051334">
    <property type="entry name" value="SRPK"/>
</dbReference>